<dbReference type="Proteomes" id="UP000001070">
    <property type="component" value="Unassembled WGS sequence"/>
</dbReference>
<dbReference type="FunCoup" id="B4JLE7">
    <property type="interactions" value="3"/>
</dbReference>
<sequence length="148" mass="17608">MADYSSKKNQPKEVSFVSKGDSFQSSRPNSSAQRQILREDNMWKDPQRLDTKWLRSRDPWCFKPDFRQTEPQSLRKQFMRSPDERARDAMNGDWVRAVRNSANIHRQTFIANQKRDQEEAQNQADAKINREQSVKSVKRNYSRKNKDN</sequence>
<dbReference type="EMBL" id="CH916370">
    <property type="protein sequence ID" value="EDW00400.1"/>
    <property type="molecule type" value="Genomic_DNA"/>
</dbReference>
<gene>
    <name evidence="2" type="primary">Dgri\GH11884</name>
    <name evidence="2" type="ORF">Dgri_GH11884</name>
</gene>
<dbReference type="PhylomeDB" id="B4JLE7"/>
<dbReference type="HOGENOM" id="CLU_1760690_0_0_1"/>
<feature type="region of interest" description="Disordered" evidence="1">
    <location>
        <begin position="108"/>
        <end position="148"/>
    </location>
</feature>
<keyword evidence="3" id="KW-1185">Reference proteome</keyword>
<dbReference type="KEGG" id="dgr:6565033"/>
<dbReference type="eggNOG" id="ENOG502T97X">
    <property type="taxonomic scope" value="Eukaryota"/>
</dbReference>
<dbReference type="InParanoid" id="B4JLE7"/>
<feature type="compositionally biased region" description="Basic residues" evidence="1">
    <location>
        <begin position="136"/>
        <end position="148"/>
    </location>
</feature>
<feature type="region of interest" description="Disordered" evidence="1">
    <location>
        <begin position="64"/>
        <end position="87"/>
    </location>
</feature>
<dbReference type="STRING" id="7222.B4JLE7"/>
<evidence type="ECO:0000313" key="2">
    <source>
        <dbReference type="EMBL" id="EDW00400.1"/>
    </source>
</evidence>
<dbReference type="SMR" id="B4JLE7"/>
<feature type="compositionally biased region" description="Polar residues" evidence="1">
    <location>
        <begin position="21"/>
        <end position="34"/>
    </location>
</feature>
<organism evidence="3">
    <name type="scientific">Drosophila grimshawi</name>
    <name type="common">Hawaiian fruit fly</name>
    <name type="synonym">Idiomyia grimshawi</name>
    <dbReference type="NCBI Taxonomy" id="7222"/>
    <lineage>
        <taxon>Eukaryota</taxon>
        <taxon>Metazoa</taxon>
        <taxon>Ecdysozoa</taxon>
        <taxon>Arthropoda</taxon>
        <taxon>Hexapoda</taxon>
        <taxon>Insecta</taxon>
        <taxon>Pterygota</taxon>
        <taxon>Neoptera</taxon>
        <taxon>Endopterygota</taxon>
        <taxon>Diptera</taxon>
        <taxon>Brachycera</taxon>
        <taxon>Muscomorpha</taxon>
        <taxon>Ephydroidea</taxon>
        <taxon>Drosophilidae</taxon>
        <taxon>Drosophila</taxon>
        <taxon>Hawaiian Drosophila</taxon>
    </lineage>
</organism>
<dbReference type="AlphaFoldDB" id="B4JLE7"/>
<proteinExistence type="predicted"/>
<evidence type="ECO:0000256" key="1">
    <source>
        <dbReference type="SAM" id="MobiDB-lite"/>
    </source>
</evidence>
<protein>
    <submittedName>
        <fullName evidence="2">GH11884</fullName>
    </submittedName>
</protein>
<evidence type="ECO:0000313" key="3">
    <source>
        <dbReference type="Proteomes" id="UP000001070"/>
    </source>
</evidence>
<feature type="region of interest" description="Disordered" evidence="1">
    <location>
        <begin position="1"/>
        <end position="43"/>
    </location>
</feature>
<dbReference type="OrthoDB" id="7883913at2759"/>
<name>B4JLE7_DROGR</name>
<reference evidence="2 3" key="1">
    <citation type="journal article" date="2007" name="Nature">
        <title>Evolution of genes and genomes on the Drosophila phylogeny.</title>
        <authorList>
            <consortium name="Drosophila 12 Genomes Consortium"/>
            <person name="Clark A.G."/>
            <person name="Eisen M.B."/>
            <person name="Smith D.R."/>
            <person name="Bergman C.M."/>
            <person name="Oliver B."/>
            <person name="Markow T.A."/>
            <person name="Kaufman T.C."/>
            <person name="Kellis M."/>
            <person name="Gelbart W."/>
            <person name="Iyer V.N."/>
            <person name="Pollard D.A."/>
            <person name="Sackton T.B."/>
            <person name="Larracuente A.M."/>
            <person name="Singh N.D."/>
            <person name="Abad J.P."/>
            <person name="Abt D.N."/>
            <person name="Adryan B."/>
            <person name="Aguade M."/>
            <person name="Akashi H."/>
            <person name="Anderson W.W."/>
            <person name="Aquadro C.F."/>
            <person name="Ardell D.H."/>
            <person name="Arguello R."/>
            <person name="Artieri C.G."/>
            <person name="Barbash D.A."/>
            <person name="Barker D."/>
            <person name="Barsanti P."/>
            <person name="Batterham P."/>
            <person name="Batzoglou S."/>
            <person name="Begun D."/>
            <person name="Bhutkar A."/>
            <person name="Blanco E."/>
            <person name="Bosak S.A."/>
            <person name="Bradley R.K."/>
            <person name="Brand A.D."/>
            <person name="Brent M.R."/>
            <person name="Brooks A.N."/>
            <person name="Brown R.H."/>
            <person name="Butlin R.K."/>
            <person name="Caggese C."/>
            <person name="Calvi B.R."/>
            <person name="Bernardo de Carvalho A."/>
            <person name="Caspi A."/>
            <person name="Castrezana S."/>
            <person name="Celniker S.E."/>
            <person name="Chang J.L."/>
            <person name="Chapple C."/>
            <person name="Chatterji S."/>
            <person name="Chinwalla A."/>
            <person name="Civetta A."/>
            <person name="Clifton S.W."/>
            <person name="Comeron J.M."/>
            <person name="Costello J.C."/>
            <person name="Coyne J.A."/>
            <person name="Daub J."/>
            <person name="David R.G."/>
            <person name="Delcher A.L."/>
            <person name="Delehaunty K."/>
            <person name="Do C.B."/>
            <person name="Ebling H."/>
            <person name="Edwards K."/>
            <person name="Eickbush T."/>
            <person name="Evans J.D."/>
            <person name="Filipski A."/>
            <person name="Findeiss S."/>
            <person name="Freyhult E."/>
            <person name="Fulton L."/>
            <person name="Fulton R."/>
            <person name="Garcia A.C."/>
            <person name="Gardiner A."/>
            <person name="Garfield D.A."/>
            <person name="Garvin B.E."/>
            <person name="Gibson G."/>
            <person name="Gilbert D."/>
            <person name="Gnerre S."/>
            <person name="Godfrey J."/>
            <person name="Good R."/>
            <person name="Gotea V."/>
            <person name="Gravely B."/>
            <person name="Greenberg A.J."/>
            <person name="Griffiths-Jones S."/>
            <person name="Gross S."/>
            <person name="Guigo R."/>
            <person name="Gustafson E.A."/>
            <person name="Haerty W."/>
            <person name="Hahn M.W."/>
            <person name="Halligan D.L."/>
            <person name="Halpern A.L."/>
            <person name="Halter G.M."/>
            <person name="Han M.V."/>
            <person name="Heger A."/>
            <person name="Hillier L."/>
            <person name="Hinrichs A.S."/>
            <person name="Holmes I."/>
            <person name="Hoskins R.A."/>
            <person name="Hubisz M.J."/>
            <person name="Hultmark D."/>
            <person name="Huntley M.A."/>
            <person name="Jaffe D.B."/>
            <person name="Jagadeeshan S."/>
            <person name="Jeck W.R."/>
            <person name="Johnson J."/>
            <person name="Jones C.D."/>
            <person name="Jordan W.C."/>
            <person name="Karpen G.H."/>
            <person name="Kataoka E."/>
            <person name="Keightley P.D."/>
            <person name="Kheradpour P."/>
            <person name="Kirkness E.F."/>
            <person name="Koerich L.B."/>
            <person name="Kristiansen K."/>
            <person name="Kudrna D."/>
            <person name="Kulathinal R.J."/>
            <person name="Kumar S."/>
            <person name="Kwok R."/>
            <person name="Lander E."/>
            <person name="Langley C.H."/>
            <person name="Lapoint R."/>
            <person name="Lazzaro B.P."/>
            <person name="Lee S.J."/>
            <person name="Levesque L."/>
            <person name="Li R."/>
            <person name="Lin C.F."/>
            <person name="Lin M.F."/>
            <person name="Lindblad-Toh K."/>
            <person name="Llopart A."/>
            <person name="Long M."/>
            <person name="Low L."/>
            <person name="Lozovsky E."/>
            <person name="Lu J."/>
            <person name="Luo M."/>
            <person name="Machado C.A."/>
            <person name="Makalowski W."/>
            <person name="Marzo M."/>
            <person name="Matsuda M."/>
            <person name="Matzkin L."/>
            <person name="McAllister B."/>
            <person name="McBride C.S."/>
            <person name="McKernan B."/>
            <person name="McKernan K."/>
            <person name="Mendez-Lago M."/>
            <person name="Minx P."/>
            <person name="Mollenhauer M.U."/>
            <person name="Montooth K."/>
            <person name="Mount S.M."/>
            <person name="Mu X."/>
            <person name="Myers E."/>
            <person name="Negre B."/>
            <person name="Newfeld S."/>
            <person name="Nielsen R."/>
            <person name="Noor M.A."/>
            <person name="O'Grady P."/>
            <person name="Pachter L."/>
            <person name="Papaceit M."/>
            <person name="Parisi M.J."/>
            <person name="Parisi M."/>
            <person name="Parts L."/>
            <person name="Pedersen J.S."/>
            <person name="Pesole G."/>
            <person name="Phillippy A.M."/>
            <person name="Ponting C.P."/>
            <person name="Pop M."/>
            <person name="Porcelli D."/>
            <person name="Powell J.R."/>
            <person name="Prohaska S."/>
            <person name="Pruitt K."/>
            <person name="Puig M."/>
            <person name="Quesneville H."/>
            <person name="Ram K.R."/>
            <person name="Rand D."/>
            <person name="Rasmussen M.D."/>
            <person name="Reed L.K."/>
            <person name="Reenan R."/>
            <person name="Reily A."/>
            <person name="Remington K.A."/>
            <person name="Rieger T.T."/>
            <person name="Ritchie M.G."/>
            <person name="Robin C."/>
            <person name="Rogers Y.H."/>
            <person name="Rohde C."/>
            <person name="Rozas J."/>
            <person name="Rubenfield M.J."/>
            <person name="Ruiz A."/>
            <person name="Russo S."/>
            <person name="Salzberg S.L."/>
            <person name="Sanchez-Gracia A."/>
            <person name="Saranga D.J."/>
            <person name="Sato H."/>
            <person name="Schaeffer S.W."/>
            <person name="Schatz M.C."/>
            <person name="Schlenke T."/>
            <person name="Schwartz R."/>
            <person name="Segarra C."/>
            <person name="Singh R.S."/>
            <person name="Sirot L."/>
            <person name="Sirota M."/>
            <person name="Sisneros N.B."/>
            <person name="Smith C.D."/>
            <person name="Smith T.F."/>
            <person name="Spieth J."/>
            <person name="Stage D.E."/>
            <person name="Stark A."/>
            <person name="Stephan W."/>
            <person name="Strausberg R.L."/>
            <person name="Strempel S."/>
            <person name="Sturgill D."/>
            <person name="Sutton G."/>
            <person name="Sutton G.G."/>
            <person name="Tao W."/>
            <person name="Teichmann S."/>
            <person name="Tobari Y.N."/>
            <person name="Tomimura Y."/>
            <person name="Tsolas J.M."/>
            <person name="Valente V.L."/>
            <person name="Venter E."/>
            <person name="Venter J.C."/>
            <person name="Vicario S."/>
            <person name="Vieira F.G."/>
            <person name="Vilella A.J."/>
            <person name="Villasante A."/>
            <person name="Walenz B."/>
            <person name="Wang J."/>
            <person name="Wasserman M."/>
            <person name="Watts T."/>
            <person name="Wilson D."/>
            <person name="Wilson R.K."/>
            <person name="Wing R.A."/>
            <person name="Wolfner M.F."/>
            <person name="Wong A."/>
            <person name="Wong G.K."/>
            <person name="Wu C.I."/>
            <person name="Wu G."/>
            <person name="Yamamoto D."/>
            <person name="Yang H.P."/>
            <person name="Yang S.P."/>
            <person name="Yorke J.A."/>
            <person name="Yoshida K."/>
            <person name="Zdobnov E."/>
            <person name="Zhang P."/>
            <person name="Zhang Y."/>
            <person name="Zimin A.V."/>
            <person name="Baldwin J."/>
            <person name="Abdouelleil A."/>
            <person name="Abdulkadir J."/>
            <person name="Abebe A."/>
            <person name="Abera B."/>
            <person name="Abreu J."/>
            <person name="Acer S.C."/>
            <person name="Aftuck L."/>
            <person name="Alexander A."/>
            <person name="An P."/>
            <person name="Anderson E."/>
            <person name="Anderson S."/>
            <person name="Arachi H."/>
            <person name="Azer M."/>
            <person name="Bachantsang P."/>
            <person name="Barry A."/>
            <person name="Bayul T."/>
            <person name="Berlin A."/>
            <person name="Bessette D."/>
            <person name="Bloom T."/>
            <person name="Blye J."/>
            <person name="Boguslavskiy L."/>
            <person name="Bonnet C."/>
            <person name="Boukhgalter B."/>
            <person name="Bourzgui I."/>
            <person name="Brown A."/>
            <person name="Cahill P."/>
            <person name="Channer S."/>
            <person name="Cheshatsang Y."/>
            <person name="Chuda L."/>
            <person name="Citroen M."/>
            <person name="Collymore A."/>
            <person name="Cooke P."/>
            <person name="Costello M."/>
            <person name="D'Aco K."/>
            <person name="Daza R."/>
            <person name="De Haan G."/>
            <person name="DeGray S."/>
            <person name="DeMaso C."/>
            <person name="Dhargay N."/>
            <person name="Dooley K."/>
            <person name="Dooley E."/>
            <person name="Doricent M."/>
            <person name="Dorje P."/>
            <person name="Dorjee K."/>
            <person name="Dupes A."/>
            <person name="Elong R."/>
            <person name="Falk J."/>
            <person name="Farina A."/>
            <person name="Faro S."/>
            <person name="Ferguson D."/>
            <person name="Fisher S."/>
            <person name="Foley C.D."/>
            <person name="Franke A."/>
            <person name="Friedrich D."/>
            <person name="Gadbois L."/>
            <person name="Gearin G."/>
            <person name="Gearin C.R."/>
            <person name="Giannoukos G."/>
            <person name="Goode T."/>
            <person name="Graham J."/>
            <person name="Grandbois E."/>
            <person name="Grewal S."/>
            <person name="Gyaltsen K."/>
            <person name="Hafez N."/>
            <person name="Hagos B."/>
            <person name="Hall J."/>
            <person name="Henson C."/>
            <person name="Hollinger A."/>
            <person name="Honan T."/>
            <person name="Huard M.D."/>
            <person name="Hughes L."/>
            <person name="Hurhula B."/>
            <person name="Husby M.E."/>
            <person name="Kamat A."/>
            <person name="Kanga B."/>
            <person name="Kashin S."/>
            <person name="Khazanovich D."/>
            <person name="Kisner P."/>
            <person name="Lance K."/>
            <person name="Lara M."/>
            <person name="Lee W."/>
            <person name="Lennon N."/>
            <person name="Letendre F."/>
            <person name="LeVine R."/>
            <person name="Lipovsky A."/>
            <person name="Liu X."/>
            <person name="Liu J."/>
            <person name="Liu S."/>
            <person name="Lokyitsang T."/>
            <person name="Lokyitsang Y."/>
            <person name="Lubonja R."/>
            <person name="Lui A."/>
            <person name="MacDonald P."/>
            <person name="Magnisalis V."/>
            <person name="Maru K."/>
            <person name="Matthews C."/>
            <person name="McCusker W."/>
            <person name="McDonough S."/>
            <person name="Mehta T."/>
            <person name="Meldrim J."/>
            <person name="Meneus L."/>
            <person name="Mihai O."/>
            <person name="Mihalev A."/>
            <person name="Mihova T."/>
            <person name="Mittelman R."/>
            <person name="Mlenga V."/>
            <person name="Montmayeur A."/>
            <person name="Mulrain L."/>
            <person name="Navidi A."/>
            <person name="Naylor J."/>
            <person name="Negash T."/>
            <person name="Nguyen T."/>
            <person name="Nguyen N."/>
            <person name="Nicol R."/>
            <person name="Norbu C."/>
            <person name="Norbu N."/>
            <person name="Novod N."/>
            <person name="O'Neill B."/>
            <person name="Osman S."/>
            <person name="Markiewicz E."/>
            <person name="Oyono O.L."/>
            <person name="Patti C."/>
            <person name="Phunkhang P."/>
            <person name="Pierre F."/>
            <person name="Priest M."/>
            <person name="Raghuraman S."/>
            <person name="Rege F."/>
            <person name="Reyes R."/>
            <person name="Rise C."/>
            <person name="Rogov P."/>
            <person name="Ross K."/>
            <person name="Ryan E."/>
            <person name="Settipalli S."/>
            <person name="Shea T."/>
            <person name="Sherpa N."/>
            <person name="Shi L."/>
            <person name="Shih D."/>
            <person name="Sparrow T."/>
            <person name="Spaulding J."/>
            <person name="Stalker J."/>
            <person name="Stange-Thomann N."/>
            <person name="Stavropoulos S."/>
            <person name="Stone C."/>
            <person name="Strader C."/>
            <person name="Tesfaye S."/>
            <person name="Thomson T."/>
            <person name="Thoulutsang Y."/>
            <person name="Thoulutsang D."/>
            <person name="Topham K."/>
            <person name="Topping I."/>
            <person name="Tsamla T."/>
            <person name="Vassiliev H."/>
            <person name="Vo A."/>
            <person name="Wangchuk T."/>
            <person name="Wangdi T."/>
            <person name="Weiand M."/>
            <person name="Wilkinson J."/>
            <person name="Wilson A."/>
            <person name="Yadav S."/>
            <person name="Young G."/>
            <person name="Yu Q."/>
            <person name="Zembek L."/>
            <person name="Zhong D."/>
            <person name="Zimmer A."/>
            <person name="Zwirko Z."/>
            <person name="Jaffe D.B."/>
            <person name="Alvarez P."/>
            <person name="Brockman W."/>
            <person name="Butler J."/>
            <person name="Chin C."/>
            <person name="Gnerre S."/>
            <person name="Grabherr M."/>
            <person name="Kleber M."/>
            <person name="Mauceli E."/>
            <person name="MacCallum I."/>
        </authorList>
    </citation>
    <scope>NUCLEOTIDE SEQUENCE [LARGE SCALE GENOMIC DNA]</scope>
    <source>
        <strain evidence="3">Tucson 15287-2541.00</strain>
    </source>
</reference>
<accession>B4JLE7</accession>